<evidence type="ECO:0000313" key="2">
    <source>
        <dbReference type="EMBL" id="KAK3893545.1"/>
    </source>
</evidence>
<organism evidence="2 3">
    <name type="scientific">Petrolisthes cinctipes</name>
    <name type="common">Flat porcelain crab</name>
    <dbReference type="NCBI Taxonomy" id="88211"/>
    <lineage>
        <taxon>Eukaryota</taxon>
        <taxon>Metazoa</taxon>
        <taxon>Ecdysozoa</taxon>
        <taxon>Arthropoda</taxon>
        <taxon>Crustacea</taxon>
        <taxon>Multicrustacea</taxon>
        <taxon>Malacostraca</taxon>
        <taxon>Eumalacostraca</taxon>
        <taxon>Eucarida</taxon>
        <taxon>Decapoda</taxon>
        <taxon>Pleocyemata</taxon>
        <taxon>Anomura</taxon>
        <taxon>Galatheoidea</taxon>
        <taxon>Porcellanidae</taxon>
        <taxon>Petrolisthes</taxon>
    </lineage>
</organism>
<evidence type="ECO:0000256" key="1">
    <source>
        <dbReference type="SAM" id="Phobius"/>
    </source>
</evidence>
<gene>
    <name evidence="2" type="ORF">Pcinc_002610</name>
</gene>
<keyword evidence="1" id="KW-0812">Transmembrane</keyword>
<evidence type="ECO:0000313" key="3">
    <source>
        <dbReference type="Proteomes" id="UP001286313"/>
    </source>
</evidence>
<keyword evidence="3" id="KW-1185">Reference proteome</keyword>
<keyword evidence="1" id="KW-1133">Transmembrane helix</keyword>
<dbReference type="AlphaFoldDB" id="A0AAE1L599"/>
<dbReference type="EMBL" id="JAWQEG010000199">
    <property type="protein sequence ID" value="KAK3893545.1"/>
    <property type="molecule type" value="Genomic_DNA"/>
</dbReference>
<keyword evidence="1" id="KW-0472">Membrane</keyword>
<proteinExistence type="predicted"/>
<name>A0AAE1L599_PETCI</name>
<sequence length="145" mass="15822">MSLQCLTEGAGVEVWRRCGNCEVGEAGVEKRPNLAFQDTRHPSEFVSERLGVGERDVKREKDGGDGGLGGGCFRHSVLGVAGDVWLAVVVITTVWGVTLWLFQKVWPLALGGKMFSLNFAQFYSWGAMLDDPPTRPPNNLTGQVK</sequence>
<feature type="transmembrane region" description="Helical" evidence="1">
    <location>
        <begin position="84"/>
        <end position="102"/>
    </location>
</feature>
<accession>A0AAE1L599</accession>
<comment type="caution">
    <text evidence="2">The sequence shown here is derived from an EMBL/GenBank/DDBJ whole genome shotgun (WGS) entry which is preliminary data.</text>
</comment>
<protein>
    <submittedName>
        <fullName evidence="2">Uncharacterized protein</fullName>
    </submittedName>
</protein>
<dbReference type="Proteomes" id="UP001286313">
    <property type="component" value="Unassembled WGS sequence"/>
</dbReference>
<reference evidence="2" key="1">
    <citation type="submission" date="2023-10" db="EMBL/GenBank/DDBJ databases">
        <title>Genome assemblies of two species of porcelain crab, Petrolisthes cinctipes and Petrolisthes manimaculis (Anomura: Porcellanidae).</title>
        <authorList>
            <person name="Angst P."/>
        </authorList>
    </citation>
    <scope>NUCLEOTIDE SEQUENCE</scope>
    <source>
        <strain evidence="2">PB745_01</strain>
        <tissue evidence="2">Gill</tissue>
    </source>
</reference>